<feature type="active site" description="GMP-histidine intermediate" evidence="18">
    <location>
        <position position="55"/>
    </location>
</feature>
<dbReference type="InterPro" id="IPR027417">
    <property type="entry name" value="P-loop_NTPase"/>
</dbReference>
<evidence type="ECO:0000313" key="20">
    <source>
        <dbReference type="EMBL" id="SDT40060.1"/>
    </source>
</evidence>
<evidence type="ECO:0000256" key="4">
    <source>
        <dbReference type="ARBA" id="ARBA00003889"/>
    </source>
</evidence>
<protein>
    <recommendedName>
        <fullName evidence="16">Adenosylcobinamide kinase</fullName>
        <ecNumber evidence="8">2.7.1.156</ecNumber>
        <ecNumber evidence="9">2.7.7.62</ecNumber>
    </recommendedName>
    <alternativeName>
        <fullName evidence="17">Adenosylcobinamide-phosphate guanylyltransferase</fullName>
    </alternativeName>
</protein>
<evidence type="ECO:0000256" key="1">
    <source>
        <dbReference type="ARBA" id="ARBA00000312"/>
    </source>
</evidence>
<comment type="catalytic activity">
    <reaction evidence="1">
        <text>adenosylcob(III)inamide + ATP = adenosylcob(III)inamide phosphate + ADP + H(+)</text>
        <dbReference type="Rhea" id="RHEA:15769"/>
        <dbReference type="ChEBI" id="CHEBI:2480"/>
        <dbReference type="ChEBI" id="CHEBI:15378"/>
        <dbReference type="ChEBI" id="CHEBI:30616"/>
        <dbReference type="ChEBI" id="CHEBI:58502"/>
        <dbReference type="ChEBI" id="CHEBI:456216"/>
        <dbReference type="EC" id="2.7.1.156"/>
    </reaction>
</comment>
<evidence type="ECO:0000256" key="12">
    <source>
        <dbReference type="ARBA" id="ARBA00022741"/>
    </source>
</evidence>
<keyword evidence="13 20" id="KW-0418">Kinase</keyword>
<evidence type="ECO:0000256" key="5">
    <source>
        <dbReference type="ARBA" id="ARBA00004692"/>
    </source>
</evidence>
<evidence type="ECO:0000256" key="10">
    <source>
        <dbReference type="ARBA" id="ARBA00022573"/>
    </source>
</evidence>
<keyword evidence="20" id="KW-0548">Nucleotidyltransferase</keyword>
<dbReference type="Pfam" id="PF02283">
    <property type="entry name" value="CobU"/>
    <property type="match status" value="1"/>
</dbReference>
<comment type="function">
    <text evidence="4">Catalyzes ATP-dependent phosphorylation of adenosylcobinamide and addition of GMP to adenosylcobinamide phosphate.</text>
</comment>
<keyword evidence="14" id="KW-0067">ATP-binding</keyword>
<proteinExistence type="inferred from homology"/>
<evidence type="ECO:0000256" key="16">
    <source>
        <dbReference type="ARBA" id="ARBA00029570"/>
    </source>
</evidence>
<comment type="catalytic activity">
    <reaction evidence="2">
        <text>adenosylcob(III)inamide phosphate + GTP + H(+) = adenosylcob(III)inamide-GDP + diphosphate</text>
        <dbReference type="Rhea" id="RHEA:22712"/>
        <dbReference type="ChEBI" id="CHEBI:15378"/>
        <dbReference type="ChEBI" id="CHEBI:33019"/>
        <dbReference type="ChEBI" id="CHEBI:37565"/>
        <dbReference type="ChEBI" id="CHEBI:58502"/>
        <dbReference type="ChEBI" id="CHEBI:60487"/>
        <dbReference type="EC" id="2.7.7.62"/>
    </reaction>
</comment>
<dbReference type="InterPro" id="IPR003203">
    <property type="entry name" value="CobU/CobP"/>
</dbReference>
<evidence type="ECO:0000256" key="15">
    <source>
        <dbReference type="ARBA" id="ARBA00023134"/>
    </source>
</evidence>
<keyword evidence="21" id="KW-1185">Reference proteome</keyword>
<dbReference type="STRING" id="546871.SAMN04488543_4170"/>
<evidence type="ECO:0000256" key="13">
    <source>
        <dbReference type="ARBA" id="ARBA00022777"/>
    </source>
</evidence>
<evidence type="ECO:0000313" key="21">
    <source>
        <dbReference type="Proteomes" id="UP000199092"/>
    </source>
</evidence>
<evidence type="ECO:0000256" key="6">
    <source>
        <dbReference type="ARBA" id="ARBA00005159"/>
    </source>
</evidence>
<comment type="pathway">
    <text evidence="5">Cofactor biosynthesis; adenosylcobalamin biosynthesis; adenosylcobalamin from cob(II)yrinate a,c-diamide: step 6/7.</text>
</comment>
<dbReference type="SUPFAM" id="SSF52540">
    <property type="entry name" value="P-loop containing nucleoside triphosphate hydrolases"/>
    <property type="match status" value="1"/>
</dbReference>
<evidence type="ECO:0000256" key="9">
    <source>
        <dbReference type="ARBA" id="ARBA00012523"/>
    </source>
</evidence>
<dbReference type="EC" id="2.7.7.62" evidence="9"/>
<comment type="pathway">
    <text evidence="6">Cofactor biosynthesis; adenosylcobalamin biosynthesis; adenosylcobalamin from cob(II)yrinate a,c-diamide: step 5/7.</text>
</comment>
<evidence type="ECO:0000256" key="3">
    <source>
        <dbReference type="ARBA" id="ARBA00001522"/>
    </source>
</evidence>
<evidence type="ECO:0000256" key="18">
    <source>
        <dbReference type="PIRSR" id="PIRSR006135-1"/>
    </source>
</evidence>
<feature type="binding site" evidence="19">
    <location>
        <begin position="35"/>
        <end position="37"/>
    </location>
    <ligand>
        <name>GTP</name>
        <dbReference type="ChEBI" id="CHEBI:37565"/>
    </ligand>
</feature>
<feature type="binding site" evidence="19">
    <location>
        <begin position="11"/>
        <end position="18"/>
    </location>
    <ligand>
        <name>GTP</name>
        <dbReference type="ChEBI" id="CHEBI:37565"/>
    </ligand>
</feature>
<dbReference type="CDD" id="cd00544">
    <property type="entry name" value="CobU"/>
    <property type="match status" value="1"/>
</dbReference>
<reference evidence="20 21" key="1">
    <citation type="submission" date="2016-10" db="EMBL/GenBank/DDBJ databases">
        <authorList>
            <person name="de Groot N.N."/>
        </authorList>
    </citation>
    <scope>NUCLEOTIDE SEQUENCE [LARGE SCALE GENOMIC DNA]</scope>
    <source>
        <strain evidence="20 21">DSM 21741</strain>
    </source>
</reference>
<evidence type="ECO:0000256" key="2">
    <source>
        <dbReference type="ARBA" id="ARBA00000711"/>
    </source>
</evidence>
<evidence type="ECO:0000256" key="11">
    <source>
        <dbReference type="ARBA" id="ARBA00022679"/>
    </source>
</evidence>
<dbReference type="UniPathway" id="UPA00148">
    <property type="reaction ID" value="UER00236"/>
</dbReference>
<dbReference type="GO" id="GO:0009236">
    <property type="term" value="P:cobalamin biosynthetic process"/>
    <property type="evidence" value="ECO:0007669"/>
    <property type="project" value="UniProtKB-UniPathway"/>
</dbReference>
<accession>A0A1H2A2C9</accession>
<keyword evidence="11 20" id="KW-0808">Transferase</keyword>
<keyword evidence="10" id="KW-0169">Cobalamin biosynthesis</keyword>
<keyword evidence="12 19" id="KW-0547">Nucleotide-binding</keyword>
<comment type="catalytic activity">
    <reaction evidence="3">
        <text>adenosylcob(III)inamide + GTP = adenosylcob(III)inamide phosphate + GDP + H(+)</text>
        <dbReference type="Rhea" id="RHEA:15765"/>
        <dbReference type="ChEBI" id="CHEBI:2480"/>
        <dbReference type="ChEBI" id="CHEBI:15378"/>
        <dbReference type="ChEBI" id="CHEBI:37565"/>
        <dbReference type="ChEBI" id="CHEBI:58189"/>
        <dbReference type="ChEBI" id="CHEBI:58502"/>
        <dbReference type="EC" id="2.7.1.156"/>
    </reaction>
</comment>
<evidence type="ECO:0000256" key="17">
    <source>
        <dbReference type="ARBA" id="ARBA00030571"/>
    </source>
</evidence>
<dbReference type="AlphaFoldDB" id="A0A1H2A2C9"/>
<dbReference type="Gene3D" id="3.40.50.300">
    <property type="entry name" value="P-loop containing nucleotide triphosphate hydrolases"/>
    <property type="match status" value="1"/>
</dbReference>
<keyword evidence="15 19" id="KW-0342">GTP-binding</keyword>
<comment type="similarity">
    <text evidence="7">Belongs to the CobU/CobP family.</text>
</comment>
<evidence type="ECO:0000256" key="8">
    <source>
        <dbReference type="ARBA" id="ARBA00012016"/>
    </source>
</evidence>
<feature type="binding site" evidence="19">
    <location>
        <position position="67"/>
    </location>
    <ligand>
        <name>GTP</name>
        <dbReference type="ChEBI" id="CHEBI:37565"/>
    </ligand>
</feature>
<gene>
    <name evidence="20" type="ORF">SAMN04488543_4170</name>
</gene>
<dbReference type="PIRSF" id="PIRSF006135">
    <property type="entry name" value="CobU"/>
    <property type="match status" value="1"/>
</dbReference>
<sequence>MSSPQKVLVTGGVRSGKSRHAEALLAGSADVTYVAPGAVPDPVADPEWAARVAAHRASRPASWRTVETTDVAAALRGADGPVLVDCLGTWVTAVVDDLGTWDQPLAGWRDRFDVHLDGLLDAWRAHPALVVAVTNEVGWGLVSEHRSGRVFTDLLGRANQAVARHCDDIVLVVAGRALHL</sequence>
<dbReference type="PANTHER" id="PTHR34848">
    <property type="match status" value="1"/>
</dbReference>
<dbReference type="EC" id="2.7.1.156" evidence="8"/>
<name>A0A1H2A2C9_9ACTN</name>
<dbReference type="GO" id="GO:0008820">
    <property type="term" value="F:cobinamide phosphate guanylyltransferase activity"/>
    <property type="evidence" value="ECO:0007669"/>
    <property type="project" value="UniProtKB-EC"/>
</dbReference>
<dbReference type="RefSeq" id="WP_091415720.1">
    <property type="nucleotide sequence ID" value="NZ_LT629749.1"/>
</dbReference>
<organism evidence="20 21">
    <name type="scientific">Friedmanniella luteola</name>
    <dbReference type="NCBI Taxonomy" id="546871"/>
    <lineage>
        <taxon>Bacteria</taxon>
        <taxon>Bacillati</taxon>
        <taxon>Actinomycetota</taxon>
        <taxon>Actinomycetes</taxon>
        <taxon>Propionibacteriales</taxon>
        <taxon>Nocardioidaceae</taxon>
        <taxon>Friedmanniella</taxon>
    </lineage>
</organism>
<feature type="binding site" evidence="19">
    <location>
        <begin position="56"/>
        <end position="59"/>
    </location>
    <ligand>
        <name>GTP</name>
        <dbReference type="ChEBI" id="CHEBI:37565"/>
    </ligand>
</feature>
<dbReference type="EMBL" id="LT629749">
    <property type="protein sequence ID" value="SDT40060.1"/>
    <property type="molecule type" value="Genomic_DNA"/>
</dbReference>
<dbReference type="Proteomes" id="UP000199092">
    <property type="component" value="Chromosome I"/>
</dbReference>
<evidence type="ECO:0000256" key="7">
    <source>
        <dbReference type="ARBA" id="ARBA00007490"/>
    </source>
</evidence>
<dbReference type="OrthoDB" id="9788370at2"/>
<evidence type="ECO:0000256" key="19">
    <source>
        <dbReference type="PIRSR" id="PIRSR006135-2"/>
    </source>
</evidence>
<dbReference type="GO" id="GO:0005525">
    <property type="term" value="F:GTP binding"/>
    <property type="evidence" value="ECO:0007669"/>
    <property type="project" value="UniProtKB-KW"/>
</dbReference>
<dbReference type="GO" id="GO:0005524">
    <property type="term" value="F:ATP binding"/>
    <property type="evidence" value="ECO:0007669"/>
    <property type="project" value="UniProtKB-KW"/>
</dbReference>
<feature type="binding site" evidence="19">
    <location>
        <position position="85"/>
    </location>
    <ligand>
        <name>GTP</name>
        <dbReference type="ChEBI" id="CHEBI:37565"/>
    </ligand>
</feature>
<dbReference type="GO" id="GO:0043752">
    <property type="term" value="F:adenosylcobinamide kinase activity"/>
    <property type="evidence" value="ECO:0007669"/>
    <property type="project" value="UniProtKB-EC"/>
</dbReference>
<dbReference type="PANTHER" id="PTHR34848:SF1">
    <property type="entry name" value="BIFUNCTIONAL ADENOSYLCOBALAMIN BIOSYNTHESIS PROTEIN COBU"/>
    <property type="match status" value="1"/>
</dbReference>
<evidence type="ECO:0000256" key="14">
    <source>
        <dbReference type="ARBA" id="ARBA00022840"/>
    </source>
</evidence>